<dbReference type="PROSITE" id="PS50297">
    <property type="entry name" value="ANK_REP_REGION"/>
    <property type="match status" value="2"/>
</dbReference>
<dbReference type="PANTHER" id="PTHR24171">
    <property type="entry name" value="ANKYRIN REPEAT DOMAIN-CONTAINING PROTEIN 39-RELATED"/>
    <property type="match status" value="1"/>
</dbReference>
<dbReference type="SMART" id="SM00248">
    <property type="entry name" value="ANK"/>
    <property type="match status" value="2"/>
</dbReference>
<gene>
    <name evidence="5" type="ORF">B0T25DRAFT_624513</name>
</gene>
<keyword evidence="6" id="KW-1185">Reference proteome</keyword>
<dbReference type="InterPro" id="IPR036770">
    <property type="entry name" value="Ankyrin_rpt-contain_sf"/>
</dbReference>
<dbReference type="PROSITE" id="PS50088">
    <property type="entry name" value="ANK_REPEAT"/>
    <property type="match status" value="2"/>
</dbReference>
<feature type="repeat" description="ANK" evidence="3">
    <location>
        <begin position="216"/>
        <end position="248"/>
    </location>
</feature>
<evidence type="ECO:0000256" key="3">
    <source>
        <dbReference type="PROSITE-ProRule" id="PRU00023"/>
    </source>
</evidence>
<dbReference type="Proteomes" id="UP001275084">
    <property type="component" value="Unassembled WGS sequence"/>
</dbReference>
<dbReference type="Pfam" id="PF12796">
    <property type="entry name" value="Ank_2"/>
    <property type="match status" value="1"/>
</dbReference>
<dbReference type="EMBL" id="JAUIQD010000005">
    <property type="protein sequence ID" value="KAK3350295.1"/>
    <property type="molecule type" value="Genomic_DNA"/>
</dbReference>
<sequence length="539" mass="60610">MRAGYRASRVRLRDEEHKQRKQSLFAAIAVSWDASSVTVLCPFCKKTHRHGVDHFIHNPETGIRIQDHHGRYTYKRTSPGLCHSRASHCHHDEEIMNVALEYTILFPFEEDPRVAGLAFEIEHGHECFRTVGLVGIPYSESSSYQNESDEERDLRLLMRKMVVKEGDYDVADSYNDIGRASAWIISFAALGDNKSMEKFIDKSPNPTSLLRITTEDGKSLLGLAAPNGHLEAVNYLLGRGCDVNVADDKGRTPLMDAALWGQVRVVDALLKAGANNHLTDREDMTAANLAEDSDKNDYERHTRGLNYKEDPYIKKRHRLLIRCLLGDTQSAAPNPRGPTLARQHGVFDDAHFFKSQSAETISLVLPALGIKIPTQHKTAAVLLRGDPFPPVVAVSGWIGLGYNGGEYLTLEAGGLIRLNEGYWALESINAAGDMGGLFREDVRARKGVPGSYNACHAEAQLMSFFVRRNYLFRDYIEEEEQPETHVNDEFLQLFLLQPRNRTAEILISNKPCASCLRYASFIHERIGIEFSFRQLTVKV</sequence>
<protein>
    <submittedName>
        <fullName evidence="5">Ankyrin repeat protein</fullName>
    </submittedName>
</protein>
<reference evidence="5" key="1">
    <citation type="journal article" date="2023" name="Mol. Phylogenet. Evol.">
        <title>Genome-scale phylogeny and comparative genomics of the fungal order Sordariales.</title>
        <authorList>
            <person name="Hensen N."/>
            <person name="Bonometti L."/>
            <person name="Westerberg I."/>
            <person name="Brannstrom I.O."/>
            <person name="Guillou S."/>
            <person name="Cros-Aarteil S."/>
            <person name="Calhoun S."/>
            <person name="Haridas S."/>
            <person name="Kuo A."/>
            <person name="Mondo S."/>
            <person name="Pangilinan J."/>
            <person name="Riley R."/>
            <person name="LaButti K."/>
            <person name="Andreopoulos B."/>
            <person name="Lipzen A."/>
            <person name="Chen C."/>
            <person name="Yan M."/>
            <person name="Daum C."/>
            <person name="Ng V."/>
            <person name="Clum A."/>
            <person name="Steindorff A."/>
            <person name="Ohm R.A."/>
            <person name="Martin F."/>
            <person name="Silar P."/>
            <person name="Natvig D.O."/>
            <person name="Lalanne C."/>
            <person name="Gautier V."/>
            <person name="Ament-Velasquez S.L."/>
            <person name="Kruys A."/>
            <person name="Hutchinson M.I."/>
            <person name="Powell A.J."/>
            <person name="Barry K."/>
            <person name="Miller A.N."/>
            <person name="Grigoriev I.V."/>
            <person name="Debuchy R."/>
            <person name="Gladieux P."/>
            <person name="Hiltunen Thoren M."/>
            <person name="Johannesson H."/>
        </authorList>
    </citation>
    <scope>NUCLEOTIDE SEQUENCE</scope>
    <source>
        <strain evidence="5">CBS 955.72</strain>
    </source>
</reference>
<evidence type="ECO:0000256" key="2">
    <source>
        <dbReference type="ARBA" id="ARBA00023043"/>
    </source>
</evidence>
<accession>A0AAJ0HGC9</accession>
<dbReference type="Gene3D" id="1.25.40.20">
    <property type="entry name" value="Ankyrin repeat-containing domain"/>
    <property type="match status" value="1"/>
</dbReference>
<evidence type="ECO:0000256" key="1">
    <source>
        <dbReference type="ARBA" id="ARBA00022737"/>
    </source>
</evidence>
<feature type="domain" description="Single-strand DNA deaminase toxin A-like C-terminal" evidence="4">
    <location>
        <begin position="393"/>
        <end position="462"/>
    </location>
</feature>
<dbReference type="InterPro" id="IPR002110">
    <property type="entry name" value="Ankyrin_rpt"/>
</dbReference>
<evidence type="ECO:0000313" key="5">
    <source>
        <dbReference type="EMBL" id="KAK3350295.1"/>
    </source>
</evidence>
<dbReference type="AlphaFoldDB" id="A0AAJ0HGC9"/>
<reference evidence="5" key="2">
    <citation type="submission" date="2023-06" db="EMBL/GenBank/DDBJ databases">
        <authorList>
            <consortium name="Lawrence Berkeley National Laboratory"/>
            <person name="Haridas S."/>
            <person name="Hensen N."/>
            <person name="Bonometti L."/>
            <person name="Westerberg I."/>
            <person name="Brannstrom I.O."/>
            <person name="Guillou S."/>
            <person name="Cros-Aarteil S."/>
            <person name="Calhoun S."/>
            <person name="Kuo A."/>
            <person name="Mondo S."/>
            <person name="Pangilinan J."/>
            <person name="Riley R."/>
            <person name="Labutti K."/>
            <person name="Andreopoulos B."/>
            <person name="Lipzen A."/>
            <person name="Chen C."/>
            <person name="Yanf M."/>
            <person name="Daum C."/>
            <person name="Ng V."/>
            <person name="Clum A."/>
            <person name="Steindorff A."/>
            <person name="Ohm R."/>
            <person name="Martin F."/>
            <person name="Silar P."/>
            <person name="Natvig D."/>
            <person name="Lalanne C."/>
            <person name="Gautier V."/>
            <person name="Ament-Velasquez S.L."/>
            <person name="Kruys A."/>
            <person name="Hutchinson M.I."/>
            <person name="Powell A.J."/>
            <person name="Barry K."/>
            <person name="Miller A.N."/>
            <person name="Grigoriev I.V."/>
            <person name="Debuchy R."/>
            <person name="Gladieux P."/>
            <person name="Thoren M.H."/>
            <person name="Johannesson H."/>
        </authorList>
    </citation>
    <scope>NUCLEOTIDE SEQUENCE</scope>
    <source>
        <strain evidence="5">CBS 955.72</strain>
    </source>
</reference>
<proteinExistence type="predicted"/>
<evidence type="ECO:0000259" key="4">
    <source>
        <dbReference type="Pfam" id="PF24120"/>
    </source>
</evidence>
<keyword evidence="2 3" id="KW-0040">ANK repeat</keyword>
<organism evidence="5 6">
    <name type="scientific">Lasiosphaeria hispida</name>
    <dbReference type="NCBI Taxonomy" id="260671"/>
    <lineage>
        <taxon>Eukaryota</taxon>
        <taxon>Fungi</taxon>
        <taxon>Dikarya</taxon>
        <taxon>Ascomycota</taxon>
        <taxon>Pezizomycotina</taxon>
        <taxon>Sordariomycetes</taxon>
        <taxon>Sordariomycetidae</taxon>
        <taxon>Sordariales</taxon>
        <taxon>Lasiosphaeriaceae</taxon>
        <taxon>Lasiosphaeria</taxon>
    </lineage>
</organism>
<dbReference type="Pfam" id="PF24120">
    <property type="entry name" value="SsdA_C"/>
    <property type="match status" value="1"/>
</dbReference>
<dbReference type="InterPro" id="IPR057517">
    <property type="entry name" value="SsdA-like_C"/>
</dbReference>
<comment type="caution">
    <text evidence="5">The sequence shown here is derived from an EMBL/GenBank/DDBJ whole genome shotgun (WGS) entry which is preliminary data.</text>
</comment>
<evidence type="ECO:0000313" key="6">
    <source>
        <dbReference type="Proteomes" id="UP001275084"/>
    </source>
</evidence>
<name>A0AAJ0HGC9_9PEZI</name>
<dbReference type="SUPFAM" id="SSF48403">
    <property type="entry name" value="Ankyrin repeat"/>
    <property type="match status" value="1"/>
</dbReference>
<keyword evidence="1" id="KW-0677">Repeat</keyword>
<feature type="repeat" description="ANK" evidence="3">
    <location>
        <begin position="249"/>
        <end position="281"/>
    </location>
</feature>